<sequence>MNADGFYGHIDMWVGFEGTDGRLIQMGIRASHYEIRDPWTEAVLYIVNEYRAWVVDTKYPATRTPYWMFPIDTCRAGATTATVNASVNRITGQANISAGPFVRGGSDSRHWYFDRMTTTRHTGIILERVGTVIPNFGVAGFREAKVSINKNGSTTGSFLGNSNVAASRVSMRSLLLIPGAPAVYTSGSDQSGNFNLTRYRFI</sequence>
<dbReference type="EMBL" id="QHKI01000027">
    <property type="protein sequence ID" value="RSM80966.1"/>
    <property type="molecule type" value="Genomic_DNA"/>
</dbReference>
<accession>A0A428Z460</accession>
<protein>
    <submittedName>
        <fullName evidence="1">Uncharacterized protein</fullName>
    </submittedName>
</protein>
<organism evidence="1 2">
    <name type="scientific">Kibdelosporangium aridum</name>
    <dbReference type="NCBI Taxonomy" id="2030"/>
    <lineage>
        <taxon>Bacteria</taxon>
        <taxon>Bacillati</taxon>
        <taxon>Actinomycetota</taxon>
        <taxon>Actinomycetes</taxon>
        <taxon>Pseudonocardiales</taxon>
        <taxon>Pseudonocardiaceae</taxon>
        <taxon>Kibdelosporangium</taxon>
    </lineage>
</organism>
<comment type="caution">
    <text evidence="1">The sequence shown here is derived from an EMBL/GenBank/DDBJ whole genome shotgun (WGS) entry which is preliminary data.</text>
</comment>
<evidence type="ECO:0000313" key="2">
    <source>
        <dbReference type="Proteomes" id="UP000287547"/>
    </source>
</evidence>
<gene>
    <name evidence="1" type="ORF">DMH04_29175</name>
</gene>
<dbReference type="AlphaFoldDB" id="A0A428Z460"/>
<evidence type="ECO:0000313" key="1">
    <source>
        <dbReference type="EMBL" id="RSM80966.1"/>
    </source>
</evidence>
<name>A0A428Z460_KIBAR</name>
<proteinExistence type="predicted"/>
<reference evidence="1 2" key="1">
    <citation type="submission" date="2018-05" db="EMBL/GenBank/DDBJ databases">
        <title>Evolution of GPA BGCs.</title>
        <authorList>
            <person name="Waglechner N."/>
            <person name="Wright G.D."/>
        </authorList>
    </citation>
    <scope>NUCLEOTIDE SEQUENCE [LARGE SCALE GENOMIC DNA]</scope>
    <source>
        <strain evidence="1 2">A82846</strain>
    </source>
</reference>
<dbReference type="Proteomes" id="UP000287547">
    <property type="component" value="Unassembled WGS sequence"/>
</dbReference>